<evidence type="ECO:0000256" key="3">
    <source>
        <dbReference type="ARBA" id="ARBA00022989"/>
    </source>
</evidence>
<dbReference type="GeneID" id="116302611"/>
<dbReference type="GO" id="GO:0005886">
    <property type="term" value="C:plasma membrane"/>
    <property type="evidence" value="ECO:0007669"/>
    <property type="project" value="TreeGrafter"/>
</dbReference>
<gene>
    <name evidence="8" type="primary">LOC116302611</name>
</gene>
<dbReference type="InterPro" id="IPR017981">
    <property type="entry name" value="GPCR_2-like_7TM"/>
</dbReference>
<dbReference type="GO" id="GO:0007189">
    <property type="term" value="P:adenylate cyclase-activating G protein-coupled receptor signaling pathway"/>
    <property type="evidence" value="ECO:0007669"/>
    <property type="project" value="TreeGrafter"/>
</dbReference>
<dbReference type="PANTHER" id="PTHR23112">
    <property type="entry name" value="G PROTEIN-COUPLED RECEPTOR 157-RELATED"/>
    <property type="match status" value="1"/>
</dbReference>
<dbReference type="SUPFAM" id="SSF81321">
    <property type="entry name" value="Family A G protein-coupled receptor-like"/>
    <property type="match status" value="1"/>
</dbReference>
<keyword evidence="2 5" id="KW-0812">Transmembrane</keyword>
<evidence type="ECO:0000256" key="4">
    <source>
        <dbReference type="ARBA" id="ARBA00023136"/>
    </source>
</evidence>
<dbReference type="AlphaFoldDB" id="A0A6P8IML9"/>
<keyword evidence="4 5" id="KW-0472">Membrane</keyword>
<feature type="transmembrane region" description="Helical" evidence="5">
    <location>
        <begin position="82"/>
        <end position="104"/>
    </location>
</feature>
<dbReference type="InParanoid" id="A0A6P8IML9"/>
<feature type="transmembrane region" description="Helical" evidence="5">
    <location>
        <begin position="174"/>
        <end position="191"/>
    </location>
</feature>
<dbReference type="GO" id="GO:0007166">
    <property type="term" value="P:cell surface receptor signaling pathway"/>
    <property type="evidence" value="ECO:0007669"/>
    <property type="project" value="InterPro"/>
</dbReference>
<evidence type="ECO:0000256" key="5">
    <source>
        <dbReference type="SAM" id="Phobius"/>
    </source>
</evidence>
<evidence type="ECO:0000313" key="7">
    <source>
        <dbReference type="Proteomes" id="UP000515163"/>
    </source>
</evidence>
<dbReference type="GO" id="GO:0004930">
    <property type="term" value="F:G protein-coupled receptor activity"/>
    <property type="evidence" value="ECO:0007669"/>
    <property type="project" value="TreeGrafter"/>
</dbReference>
<feature type="domain" description="G-protein coupled receptors family 2 profile 2" evidence="6">
    <location>
        <begin position="15"/>
        <end position="338"/>
    </location>
</feature>
<dbReference type="KEGG" id="aten:116302611"/>
<evidence type="ECO:0000256" key="1">
    <source>
        <dbReference type="ARBA" id="ARBA00004141"/>
    </source>
</evidence>
<dbReference type="Proteomes" id="UP000515163">
    <property type="component" value="Unplaced"/>
</dbReference>
<accession>A0A6P8IML9</accession>
<dbReference type="Gene3D" id="1.20.1070.10">
    <property type="entry name" value="Rhodopsin 7-helix transmembrane proteins"/>
    <property type="match status" value="1"/>
</dbReference>
<protein>
    <submittedName>
        <fullName evidence="8">G-protein coupled receptor 157-like</fullName>
    </submittedName>
</protein>
<evidence type="ECO:0000259" key="6">
    <source>
        <dbReference type="PROSITE" id="PS50261"/>
    </source>
</evidence>
<dbReference type="PANTHER" id="PTHR23112:SF47">
    <property type="entry name" value="G-PROTEIN COUPLED RECEPTOR 157"/>
    <property type="match status" value="1"/>
</dbReference>
<organism evidence="7 8">
    <name type="scientific">Actinia tenebrosa</name>
    <name type="common">Australian red waratah sea anemone</name>
    <dbReference type="NCBI Taxonomy" id="6105"/>
    <lineage>
        <taxon>Eukaryota</taxon>
        <taxon>Metazoa</taxon>
        <taxon>Cnidaria</taxon>
        <taxon>Anthozoa</taxon>
        <taxon>Hexacorallia</taxon>
        <taxon>Actiniaria</taxon>
        <taxon>Actiniidae</taxon>
        <taxon>Actinia</taxon>
    </lineage>
</organism>
<dbReference type="PROSITE" id="PS50261">
    <property type="entry name" value="G_PROTEIN_RECEP_F2_4"/>
    <property type="match status" value="1"/>
</dbReference>
<keyword evidence="3 5" id="KW-1133">Transmembrane helix</keyword>
<comment type="subcellular location">
    <subcellularLocation>
        <location evidence="1">Membrane</location>
        <topology evidence="1">Multi-pass membrane protein</topology>
    </subcellularLocation>
</comment>
<dbReference type="OrthoDB" id="100006at2759"/>
<reference evidence="8" key="1">
    <citation type="submission" date="2025-08" db="UniProtKB">
        <authorList>
            <consortium name="RefSeq"/>
        </authorList>
    </citation>
    <scope>IDENTIFICATION</scope>
    <source>
        <tissue evidence="8">Tentacle</tissue>
    </source>
</reference>
<feature type="transmembrane region" description="Helical" evidence="5">
    <location>
        <begin position="16"/>
        <end position="38"/>
    </location>
</feature>
<dbReference type="PRINTS" id="PR02001">
    <property type="entry name" value="GCR1CAMPR"/>
</dbReference>
<name>A0A6P8IML9_ACTTE</name>
<dbReference type="InterPro" id="IPR022343">
    <property type="entry name" value="GCR1-cAMP_receptor"/>
</dbReference>
<feature type="transmembrane region" description="Helical" evidence="5">
    <location>
        <begin position="248"/>
        <end position="270"/>
    </location>
</feature>
<proteinExistence type="predicted"/>
<dbReference type="RefSeq" id="XP_031567810.1">
    <property type="nucleotide sequence ID" value="XM_031711950.1"/>
</dbReference>
<feature type="transmembrane region" description="Helical" evidence="5">
    <location>
        <begin position="116"/>
        <end position="136"/>
    </location>
</feature>
<evidence type="ECO:0000256" key="2">
    <source>
        <dbReference type="ARBA" id="ARBA00022692"/>
    </source>
</evidence>
<sequence>MNLTNNQFAANTTTNLALAGITAILSMLGTTFIVLTYLLWNEIQSPSRRILVYISVADFFLAFGNLIGILTRSKIICLVQSIVVTFSCLSSFAWTVIMAVYLYYSCSRRKLIARGTLFCIFHTVGWGLPLSITVIASYGAKLGYNADIVTSGWCWFSIRLSWQQQVVWMLATGKFWEILSYVIISVLYYFVNRNLRKQVNQVTFNFCLLFVVVVRKKINKYRYLSFLIKSHRLLLDARSEKSVKITEVKLIIVPLIFISLHIWGTIRFFIFVQTGPTVSNPDTSWLLYFQVSLKGEVGRGGEGEVYCLSEYFYIFFNFQGIGDNAQGFANFIIFCFCTEKVQRKIRLFFSQCCGREWPSETTVTIATERSVHEYGSTPAEKKVEYDPTYADLS</sequence>
<feature type="transmembrane region" description="Helical" evidence="5">
    <location>
        <begin position="50"/>
        <end position="70"/>
    </location>
</feature>
<keyword evidence="7" id="KW-1185">Reference proteome</keyword>
<evidence type="ECO:0000313" key="8">
    <source>
        <dbReference type="RefSeq" id="XP_031567810.1"/>
    </source>
</evidence>